<dbReference type="EMBL" id="WOTE01000003">
    <property type="protein sequence ID" value="NHO39381.1"/>
    <property type="molecule type" value="Genomic_DNA"/>
</dbReference>
<dbReference type="Proteomes" id="UP000657200">
    <property type="component" value="Unassembled WGS sequence"/>
</dbReference>
<dbReference type="SUPFAM" id="SSF58104">
    <property type="entry name" value="Methyl-accepting chemotaxis protein (MCP) signaling domain"/>
    <property type="match status" value="1"/>
</dbReference>
<dbReference type="Gene3D" id="6.10.250.3200">
    <property type="match status" value="1"/>
</dbReference>
<sequence>MQDDILKLAYEVSQMTREKIHLIASVMNEAKFLAINTRIEAARVGQAGAAFGLLADEMGRISTRIVGIASELRSATDSSTDRLLKAGNDLLLQGKGERLTDLALNVVDLIDRNLYERSCDVRWWATDSAVVQALESGTPQAFQYASERLATILKSYTVYLDLFIVDMQGKVVACGRPETHRSLRGWDMSQEGWFTQALRTQSGEEYAVADVDRVQALNNEQAAIYSTAIRAGGEARGQVLGVLGIAFDWAPQAEAIVKGARLSDMERGQTRVMLVDAHKRIIAASDGSGLLNEHYKFVPKQERGYYVDGDRLIAYAHTPGYETYKGLGWYGVLETTI</sequence>
<proteinExistence type="predicted"/>
<protein>
    <submittedName>
        <fullName evidence="4">Chemotaxis protein</fullName>
    </submittedName>
    <submittedName>
        <fullName evidence="3">Methyl-accepting chemotaxis sensory transducer</fullName>
    </submittedName>
</protein>
<dbReference type="GO" id="GO:0004888">
    <property type="term" value="F:transmembrane signaling receptor activity"/>
    <property type="evidence" value="ECO:0007669"/>
    <property type="project" value="InterPro"/>
</dbReference>
<accession>A0A0U5F0Y8</accession>
<dbReference type="Gene3D" id="3.30.450.20">
    <property type="entry name" value="PAS domain"/>
    <property type="match status" value="1"/>
</dbReference>
<gene>
    <name evidence="3" type="ORF">AGA_795</name>
    <name evidence="4" type="ORF">GOB80_06720</name>
</gene>
<feature type="domain" description="Methyl-accepting transducer" evidence="2">
    <location>
        <begin position="20"/>
        <end position="82"/>
    </location>
</feature>
<evidence type="ECO:0000313" key="6">
    <source>
        <dbReference type="Proteomes" id="UP000657200"/>
    </source>
</evidence>
<reference evidence="4 6" key="3">
    <citation type="journal article" date="2020" name="Int. J. Syst. Evol. Microbiol.">
        <title>Novel acetic acid bacteria from cider fermentations: Acetobacter conturbans sp. nov. and Acetobacter fallax sp. nov.</title>
        <authorList>
            <person name="Sombolestani A.S."/>
            <person name="Cleenwerck I."/>
            <person name="Cnockaert M."/>
            <person name="Borremans W."/>
            <person name="Wieme A.D."/>
            <person name="De Vuyst L."/>
            <person name="Vandamme P."/>
        </authorList>
    </citation>
    <scope>NUCLEOTIDE SEQUENCE [LARGE SCALE GENOMIC DNA]</scope>
    <source>
        <strain evidence="4 6">LMG 23848</strain>
    </source>
</reference>
<dbReference type="InterPro" id="IPR004089">
    <property type="entry name" value="MCPsignal_dom"/>
</dbReference>
<dbReference type="OrthoDB" id="9814866at2"/>
<dbReference type="PROSITE" id="PS50111">
    <property type="entry name" value="CHEMOTAXIS_TRANSDUC_2"/>
    <property type="match status" value="1"/>
</dbReference>
<dbReference type="RefSeq" id="WP_059023044.1">
    <property type="nucleotide sequence ID" value="NZ_JBNZCO010000004.1"/>
</dbReference>
<name>A0A0U5F0Y8_9PROT</name>
<evidence type="ECO:0000256" key="1">
    <source>
        <dbReference type="PROSITE-ProRule" id="PRU00284"/>
    </source>
</evidence>
<dbReference type="EMBL" id="LN609302">
    <property type="protein sequence ID" value="CEF54465.1"/>
    <property type="molecule type" value="Genomic_DNA"/>
</dbReference>
<dbReference type="AlphaFoldDB" id="A0A0U5F0Y8"/>
<dbReference type="PRINTS" id="PR00260">
    <property type="entry name" value="CHEMTRNSDUCR"/>
</dbReference>
<reference evidence="3" key="2">
    <citation type="submission" date="2014-09" db="EMBL/GenBank/DDBJ databases">
        <authorList>
            <person name="Magalhaes I.L.F."/>
            <person name="Oliveira U."/>
            <person name="Santos F.R."/>
            <person name="Vidigal T.H.D.A."/>
            <person name="Brescovit A.D."/>
            <person name="Santos A.J."/>
        </authorList>
    </citation>
    <scope>NUCLEOTIDE SEQUENCE</scope>
    <source>
        <strain evidence="3">LMG 23848T</strain>
    </source>
</reference>
<dbReference type="GO" id="GO:0016020">
    <property type="term" value="C:membrane"/>
    <property type="evidence" value="ECO:0007669"/>
    <property type="project" value="InterPro"/>
</dbReference>
<evidence type="ECO:0000313" key="5">
    <source>
        <dbReference type="Proteomes" id="UP000068250"/>
    </source>
</evidence>
<keyword evidence="1" id="KW-0807">Transducer</keyword>
<evidence type="ECO:0000259" key="2">
    <source>
        <dbReference type="PROSITE" id="PS50111"/>
    </source>
</evidence>
<dbReference type="InterPro" id="IPR004090">
    <property type="entry name" value="Chemotax_Me-accpt_rcpt"/>
</dbReference>
<evidence type="ECO:0000313" key="3">
    <source>
        <dbReference type="EMBL" id="CEF54465.1"/>
    </source>
</evidence>
<dbReference type="GO" id="GO:0007165">
    <property type="term" value="P:signal transduction"/>
    <property type="evidence" value="ECO:0007669"/>
    <property type="project" value="UniProtKB-KW"/>
</dbReference>
<dbReference type="STRING" id="431306.AGA_795"/>
<keyword evidence="6" id="KW-1185">Reference proteome</keyword>
<dbReference type="PATRIC" id="fig|431306.5.peg.776"/>
<organism evidence="3 5">
    <name type="scientific">Acetobacter ghanensis</name>
    <dbReference type="NCBI Taxonomy" id="431306"/>
    <lineage>
        <taxon>Bacteria</taxon>
        <taxon>Pseudomonadati</taxon>
        <taxon>Pseudomonadota</taxon>
        <taxon>Alphaproteobacteria</taxon>
        <taxon>Acetobacterales</taxon>
        <taxon>Acetobacteraceae</taxon>
        <taxon>Acetobacter</taxon>
    </lineage>
</organism>
<dbReference type="Proteomes" id="UP000068250">
    <property type="component" value="Chromosome I"/>
</dbReference>
<reference evidence="5" key="1">
    <citation type="submission" date="2014-09" db="EMBL/GenBank/DDBJ databases">
        <authorList>
            <person name="Illeghems K.G."/>
        </authorList>
    </citation>
    <scope>NUCLEOTIDE SEQUENCE [LARGE SCALE GENOMIC DNA]</scope>
    <source>
        <strain evidence="5">LMG 23848T</strain>
    </source>
</reference>
<dbReference type="GO" id="GO:0006935">
    <property type="term" value="P:chemotaxis"/>
    <property type="evidence" value="ECO:0007669"/>
    <property type="project" value="InterPro"/>
</dbReference>
<evidence type="ECO:0000313" key="4">
    <source>
        <dbReference type="EMBL" id="NHO39381.1"/>
    </source>
</evidence>